<organism evidence="4 5">
    <name type="scientific">Gossypium mustelinum</name>
    <name type="common">Cotton</name>
    <name type="synonym">Gossypium caicoense</name>
    <dbReference type="NCBI Taxonomy" id="34275"/>
    <lineage>
        <taxon>Eukaryota</taxon>
        <taxon>Viridiplantae</taxon>
        <taxon>Streptophyta</taxon>
        <taxon>Embryophyta</taxon>
        <taxon>Tracheophyta</taxon>
        <taxon>Spermatophyta</taxon>
        <taxon>Magnoliopsida</taxon>
        <taxon>eudicotyledons</taxon>
        <taxon>Gunneridae</taxon>
        <taxon>Pentapetalae</taxon>
        <taxon>rosids</taxon>
        <taxon>malvids</taxon>
        <taxon>Malvales</taxon>
        <taxon>Malvaceae</taxon>
        <taxon>Malvoideae</taxon>
        <taxon>Gossypium</taxon>
    </lineage>
</organism>
<keyword evidence="3" id="KW-0341">Growth regulation</keyword>
<keyword evidence="2" id="KW-0217">Developmental protein</keyword>
<name>A0A5D2TMR6_GOSMU</name>
<proteinExistence type="inferred from homology"/>
<dbReference type="Pfam" id="PF02519">
    <property type="entry name" value="Auxin_inducible"/>
    <property type="match status" value="1"/>
</dbReference>
<accession>A0A5D2TMR6</accession>
<protein>
    <submittedName>
        <fullName evidence="4">Uncharacterized protein</fullName>
    </submittedName>
</protein>
<dbReference type="EMBL" id="CM017657">
    <property type="protein sequence ID" value="TYI65568.1"/>
    <property type="molecule type" value="Genomic_DNA"/>
</dbReference>
<dbReference type="InterPro" id="IPR003676">
    <property type="entry name" value="SAUR_fam"/>
</dbReference>
<reference evidence="4 5" key="1">
    <citation type="submission" date="2019-07" db="EMBL/GenBank/DDBJ databases">
        <title>WGS assembly of Gossypium mustelinum.</title>
        <authorList>
            <person name="Chen Z.J."/>
            <person name="Sreedasyam A."/>
            <person name="Ando A."/>
            <person name="Song Q."/>
            <person name="De L."/>
            <person name="Hulse-Kemp A."/>
            <person name="Ding M."/>
            <person name="Ye W."/>
            <person name="Kirkbride R."/>
            <person name="Jenkins J."/>
            <person name="Plott C."/>
            <person name="Lovell J."/>
            <person name="Lin Y.-M."/>
            <person name="Vaughn R."/>
            <person name="Liu B."/>
            <person name="Li W."/>
            <person name="Simpson S."/>
            <person name="Scheffler B."/>
            <person name="Saski C."/>
            <person name="Grover C."/>
            <person name="Hu G."/>
            <person name="Conover J."/>
            <person name="Carlson J."/>
            <person name="Shu S."/>
            <person name="Boston L."/>
            <person name="Williams M."/>
            <person name="Peterson D."/>
            <person name="Mcgee K."/>
            <person name="Jones D."/>
            <person name="Wendel J."/>
            <person name="Stelly D."/>
            <person name="Grimwood J."/>
            <person name="Schmutz J."/>
        </authorList>
    </citation>
    <scope>NUCLEOTIDE SEQUENCE [LARGE SCALE GENOMIC DNA]</scope>
    <source>
        <strain evidence="4">1408120.09</strain>
    </source>
</reference>
<evidence type="ECO:0000256" key="1">
    <source>
        <dbReference type="ARBA" id="ARBA00006974"/>
    </source>
</evidence>
<dbReference type="PANTHER" id="PTHR31374">
    <property type="entry name" value="AUXIN-INDUCED PROTEIN-LIKE-RELATED"/>
    <property type="match status" value="1"/>
</dbReference>
<feature type="non-terminal residue" evidence="4">
    <location>
        <position position="1"/>
    </location>
</feature>
<keyword evidence="5" id="KW-1185">Reference proteome</keyword>
<sequence>VAILGFLSLRLIYIIEEKVAATAHRFRRTKYGPKKEGHFAVVTVKGGEKKRFILELKYLRKPEFLRLLEQAKEEYEFQQEGVLILPSQPKSCRIF</sequence>
<dbReference type="AlphaFoldDB" id="A0A5D2TMR6"/>
<evidence type="ECO:0000313" key="4">
    <source>
        <dbReference type="EMBL" id="TYI65568.1"/>
    </source>
</evidence>
<evidence type="ECO:0000256" key="3">
    <source>
        <dbReference type="ARBA" id="ARBA00022604"/>
    </source>
</evidence>
<comment type="similarity">
    <text evidence="1">Belongs to the ARG7 family.</text>
</comment>
<dbReference type="GO" id="GO:0009733">
    <property type="term" value="P:response to auxin"/>
    <property type="evidence" value="ECO:0007669"/>
    <property type="project" value="InterPro"/>
</dbReference>
<dbReference type="Proteomes" id="UP000323597">
    <property type="component" value="Chromosome D09"/>
</dbReference>
<gene>
    <name evidence="4" type="ORF">E1A91_D09G165800v1</name>
</gene>
<dbReference type="PANTHER" id="PTHR31374:SF19">
    <property type="entry name" value="F8A24.8 PROTEIN"/>
    <property type="match status" value="1"/>
</dbReference>
<evidence type="ECO:0000313" key="5">
    <source>
        <dbReference type="Proteomes" id="UP000323597"/>
    </source>
</evidence>
<evidence type="ECO:0000256" key="2">
    <source>
        <dbReference type="ARBA" id="ARBA00022473"/>
    </source>
</evidence>